<comment type="caution">
    <text evidence="2">The sequence shown here is derived from an EMBL/GenBank/DDBJ whole genome shotgun (WGS) entry which is preliminary data.</text>
</comment>
<accession>A0ABS5BVW5</accession>
<evidence type="ECO:0000313" key="2">
    <source>
        <dbReference type="EMBL" id="MBP3957810.1"/>
    </source>
</evidence>
<gene>
    <name evidence="2" type="ORF">J8F10_21365</name>
</gene>
<sequence>MKREDARTGKQAHNAVRLFLVALAMAGGSLVWVMVSAGPNGGVAGQTPSLFLVTSGVLVLVSLLYAVVVFGKLWWWYRCPQCGGRAPRVRDKSLRLRYHCGTCRVEWDTGWDDVPEGD</sequence>
<organism evidence="2 3">
    <name type="scientific">Gemmata palustris</name>
    <dbReference type="NCBI Taxonomy" id="2822762"/>
    <lineage>
        <taxon>Bacteria</taxon>
        <taxon>Pseudomonadati</taxon>
        <taxon>Planctomycetota</taxon>
        <taxon>Planctomycetia</taxon>
        <taxon>Gemmatales</taxon>
        <taxon>Gemmataceae</taxon>
        <taxon>Gemmata</taxon>
    </lineage>
</organism>
<evidence type="ECO:0000313" key="3">
    <source>
        <dbReference type="Proteomes" id="UP000676565"/>
    </source>
</evidence>
<dbReference type="InterPro" id="IPR024064">
    <property type="entry name" value="FdhE-like_sf"/>
</dbReference>
<keyword evidence="1" id="KW-1133">Transmembrane helix</keyword>
<dbReference type="EMBL" id="JAGKQQ010000001">
    <property type="protein sequence ID" value="MBP3957810.1"/>
    <property type="molecule type" value="Genomic_DNA"/>
</dbReference>
<evidence type="ECO:0000256" key="1">
    <source>
        <dbReference type="SAM" id="Phobius"/>
    </source>
</evidence>
<feature type="transmembrane region" description="Helical" evidence="1">
    <location>
        <begin position="50"/>
        <end position="75"/>
    </location>
</feature>
<keyword evidence="3" id="KW-1185">Reference proteome</keyword>
<feature type="transmembrane region" description="Helical" evidence="1">
    <location>
        <begin position="16"/>
        <end position="38"/>
    </location>
</feature>
<keyword evidence="1" id="KW-0812">Transmembrane</keyword>
<dbReference type="RefSeq" id="WP_210657223.1">
    <property type="nucleotide sequence ID" value="NZ_JAGKQQ010000001.1"/>
</dbReference>
<protein>
    <submittedName>
        <fullName evidence="2">Uncharacterized protein</fullName>
    </submittedName>
</protein>
<dbReference type="SUPFAM" id="SSF144020">
    <property type="entry name" value="FdhE-like"/>
    <property type="match status" value="1"/>
</dbReference>
<proteinExistence type="predicted"/>
<reference evidence="2 3" key="1">
    <citation type="submission" date="2021-04" db="EMBL/GenBank/DDBJ databases">
        <authorList>
            <person name="Ivanova A."/>
        </authorList>
    </citation>
    <scope>NUCLEOTIDE SEQUENCE [LARGE SCALE GENOMIC DNA]</scope>
    <source>
        <strain evidence="2 3">G18</strain>
    </source>
</reference>
<dbReference type="Proteomes" id="UP000676565">
    <property type="component" value="Unassembled WGS sequence"/>
</dbReference>
<name>A0ABS5BVW5_9BACT</name>
<keyword evidence="1" id="KW-0472">Membrane</keyword>